<dbReference type="PROSITE" id="PS00101">
    <property type="entry name" value="HEXAPEP_TRANSFERASES"/>
    <property type="match status" value="1"/>
</dbReference>
<feature type="region of interest" description="Disordered" evidence="7">
    <location>
        <begin position="304"/>
        <end position="331"/>
    </location>
</feature>
<keyword evidence="9" id="KW-1185">Reference proteome</keyword>
<evidence type="ECO:0000256" key="5">
    <source>
        <dbReference type="ARBA" id="ARBA00023098"/>
    </source>
</evidence>
<gene>
    <name evidence="8" type="ORF">POL67_37725</name>
</gene>
<evidence type="ECO:0000313" key="8">
    <source>
        <dbReference type="EMBL" id="MDC0747130.1"/>
    </source>
</evidence>
<dbReference type="Pfam" id="PF00132">
    <property type="entry name" value="Hexapep"/>
    <property type="match status" value="1"/>
</dbReference>
<accession>A0ABT5F212</accession>
<evidence type="ECO:0000256" key="2">
    <source>
        <dbReference type="ARBA" id="ARBA00022556"/>
    </source>
</evidence>
<dbReference type="PANTHER" id="PTHR43378:SF2">
    <property type="entry name" value="UDP-3-O-ACYLGLUCOSAMINE N-ACYLTRANSFERASE 1, MITOCHONDRIAL-RELATED"/>
    <property type="match status" value="1"/>
</dbReference>
<keyword evidence="3" id="KW-0808">Transferase</keyword>
<proteinExistence type="predicted"/>
<keyword evidence="2" id="KW-0441">Lipid A biosynthesis</keyword>
<dbReference type="EMBL" id="JAQNDO010000001">
    <property type="protein sequence ID" value="MDC0747130.1"/>
    <property type="molecule type" value="Genomic_DNA"/>
</dbReference>
<feature type="compositionally biased region" description="Basic and acidic residues" evidence="7">
    <location>
        <begin position="309"/>
        <end position="323"/>
    </location>
</feature>
<keyword evidence="5" id="KW-0443">Lipid metabolism</keyword>
<evidence type="ECO:0000256" key="6">
    <source>
        <dbReference type="ARBA" id="ARBA00023315"/>
    </source>
</evidence>
<dbReference type="Gene3D" id="2.160.10.10">
    <property type="entry name" value="Hexapeptide repeat proteins"/>
    <property type="match status" value="1"/>
</dbReference>
<dbReference type="RefSeq" id="WP_271925493.1">
    <property type="nucleotide sequence ID" value="NZ_JAQNDO010000001.1"/>
</dbReference>
<dbReference type="InterPro" id="IPR018357">
    <property type="entry name" value="Hexapep_transf_CS"/>
</dbReference>
<comment type="caution">
    <text evidence="8">The sequence shown here is derived from an EMBL/GenBank/DDBJ whole genome shotgun (WGS) entry which is preliminary data.</text>
</comment>
<dbReference type="CDD" id="cd03352">
    <property type="entry name" value="LbH_LpxD"/>
    <property type="match status" value="1"/>
</dbReference>
<evidence type="ECO:0000313" key="9">
    <source>
        <dbReference type="Proteomes" id="UP001221411"/>
    </source>
</evidence>
<sequence>MPLRELAATLGGTLDPGLEDAVVSRIAPVDADASEGATTLAPLLSRRYLEAARASDAFLLVDGSLASLVPAGKRWLHPHAAYALACVLERVPQPAPTDARALARIDPFANVDPTAIIGPFAVVYAGAEIGPHCRIEPHVVVYGGVSLGARVVVGASSVLGRPGFGWAASPAGGVVRVPQLGGVIVEDDVEIGPLCTIDAGTLGPTVIGRGAKLDAHVHVGHNASVGAGALVAAQSGFAGSSRIGAGALVGGQVGVADHCDVGAGARLAAKAGVIGDVPAGAVFGGYPAVDKARWLRATARQLGFGAKGAEGDPKPRVSTEEPGRKRKGRSG</sequence>
<keyword evidence="4" id="KW-0677">Repeat</keyword>
<evidence type="ECO:0000256" key="7">
    <source>
        <dbReference type="SAM" id="MobiDB-lite"/>
    </source>
</evidence>
<dbReference type="Proteomes" id="UP001221411">
    <property type="component" value="Unassembled WGS sequence"/>
</dbReference>
<dbReference type="InterPro" id="IPR001451">
    <property type="entry name" value="Hexapep"/>
</dbReference>
<reference evidence="8 9" key="1">
    <citation type="submission" date="2022-11" db="EMBL/GenBank/DDBJ databases">
        <title>Minimal conservation of predation-associated metabolite biosynthetic gene clusters underscores biosynthetic potential of Myxococcota including descriptions for ten novel species: Archangium lansinium sp. nov., Myxococcus landrumus sp. nov., Nannocystis bai.</title>
        <authorList>
            <person name="Ahearne A."/>
            <person name="Stevens C."/>
            <person name="Dowd S."/>
        </authorList>
    </citation>
    <scope>NUCLEOTIDE SEQUENCE [LARGE SCALE GENOMIC DNA]</scope>
    <source>
        <strain evidence="8 9">RJM3</strain>
    </source>
</reference>
<evidence type="ECO:0008006" key="10">
    <source>
        <dbReference type="Google" id="ProtNLM"/>
    </source>
</evidence>
<dbReference type="InterPro" id="IPR007691">
    <property type="entry name" value="LpxD"/>
</dbReference>
<keyword evidence="1" id="KW-0444">Lipid biosynthesis</keyword>
<dbReference type="PANTHER" id="PTHR43378">
    <property type="entry name" value="UDP-3-O-ACYLGLUCOSAMINE N-ACYLTRANSFERASE"/>
    <property type="match status" value="1"/>
</dbReference>
<evidence type="ECO:0000256" key="1">
    <source>
        <dbReference type="ARBA" id="ARBA00022516"/>
    </source>
</evidence>
<protein>
    <recommendedName>
        <fullName evidence="10">UDP-3-O-(3-hydroxymyristoyl)glucosamine N-acyltransferase</fullName>
    </recommendedName>
</protein>
<evidence type="ECO:0000256" key="4">
    <source>
        <dbReference type="ARBA" id="ARBA00022737"/>
    </source>
</evidence>
<evidence type="ECO:0000256" key="3">
    <source>
        <dbReference type="ARBA" id="ARBA00022679"/>
    </source>
</evidence>
<dbReference type="SUPFAM" id="SSF51161">
    <property type="entry name" value="Trimeric LpxA-like enzymes"/>
    <property type="match status" value="1"/>
</dbReference>
<organism evidence="8 9">
    <name type="scientific">Polyangium mundeleinium</name>
    <dbReference type="NCBI Taxonomy" id="2995306"/>
    <lineage>
        <taxon>Bacteria</taxon>
        <taxon>Pseudomonadati</taxon>
        <taxon>Myxococcota</taxon>
        <taxon>Polyangia</taxon>
        <taxon>Polyangiales</taxon>
        <taxon>Polyangiaceae</taxon>
        <taxon>Polyangium</taxon>
    </lineage>
</organism>
<keyword evidence="6" id="KW-0012">Acyltransferase</keyword>
<name>A0ABT5F212_9BACT</name>
<dbReference type="InterPro" id="IPR011004">
    <property type="entry name" value="Trimer_LpxA-like_sf"/>
</dbReference>